<feature type="domain" description="SNRNP25 ubiquitin-like" evidence="2">
    <location>
        <begin position="66"/>
        <end position="129"/>
    </location>
</feature>
<dbReference type="Pfam" id="PF18036">
    <property type="entry name" value="Ubiquitin_4"/>
    <property type="match status" value="1"/>
</dbReference>
<organism evidence="3">
    <name type="scientific">Brassica napus</name>
    <name type="common">Rape</name>
    <dbReference type="NCBI Taxonomy" id="3708"/>
    <lineage>
        <taxon>Eukaryota</taxon>
        <taxon>Viridiplantae</taxon>
        <taxon>Streptophyta</taxon>
        <taxon>Embryophyta</taxon>
        <taxon>Tracheophyta</taxon>
        <taxon>Spermatophyta</taxon>
        <taxon>Magnoliopsida</taxon>
        <taxon>eudicotyledons</taxon>
        <taxon>Gunneridae</taxon>
        <taxon>Pentapetalae</taxon>
        <taxon>rosids</taxon>
        <taxon>malvids</taxon>
        <taxon>Brassicales</taxon>
        <taxon>Brassicaceae</taxon>
        <taxon>Brassiceae</taxon>
        <taxon>Brassica</taxon>
    </lineage>
</organism>
<gene>
    <name evidence="3" type="ORF">DARMORV10_C09P43050.1</name>
</gene>
<dbReference type="CDD" id="cd17058">
    <property type="entry name" value="Ubl_SNRNP25"/>
    <property type="match status" value="1"/>
</dbReference>
<dbReference type="Proteomes" id="UP001295469">
    <property type="component" value="Chromosome C09"/>
</dbReference>
<evidence type="ECO:0000259" key="2">
    <source>
        <dbReference type="Pfam" id="PF18036"/>
    </source>
</evidence>
<dbReference type="InterPro" id="IPR039690">
    <property type="entry name" value="SNRNP25"/>
</dbReference>
<dbReference type="PANTHER" id="PTHR14942:SF0">
    <property type="entry name" value="U11_U12 SMALL NUCLEAR RIBONUCLEOPROTEIN 25 KDA PROTEIN"/>
    <property type="match status" value="1"/>
</dbReference>
<dbReference type="Gene3D" id="3.10.20.90">
    <property type="entry name" value="Phosphatidylinositol 3-kinase Catalytic Subunit, Chain A, domain 1"/>
    <property type="match status" value="1"/>
</dbReference>
<dbReference type="InterPro" id="IPR040610">
    <property type="entry name" value="SNRNP25_ubiquitin"/>
</dbReference>
<accession>A0A816IZ60</accession>
<protein>
    <submittedName>
        <fullName evidence="3">(rape) hypothetical protein</fullName>
    </submittedName>
</protein>
<name>A0A816IZ60_BRANA</name>
<evidence type="ECO:0000256" key="1">
    <source>
        <dbReference type="SAM" id="MobiDB-lite"/>
    </source>
</evidence>
<dbReference type="EMBL" id="HG994373">
    <property type="protein sequence ID" value="CAF1756777.1"/>
    <property type="molecule type" value="Genomic_DNA"/>
</dbReference>
<sequence>MESGEIVGIGDYDVETKREKRRSLLSQLLADPILADVPRNPALWDVVTSALKKEALCDSPLSNSTAPPWDLKNLIKKRVNEMEQANMGQRHISWKHVWSNFCLSCNNEKLLDDDAVLQDIGVQNKSQVHPYRICSICDEEGSGKTLEEEEASSLLLTPQDLLDSSSRLFPVMKVLVICNGEKMGLPLGLLTMEVLEEPLLAVSSTMVCDANSVVEGGRGEAIEPSNSSDDRRSTSEVAPQKEVVSFGKRHELTNNYRSVALVNVKLLLPPPYPYHYQG</sequence>
<reference evidence="3" key="1">
    <citation type="submission" date="2021-01" db="EMBL/GenBank/DDBJ databases">
        <authorList>
            <consortium name="Genoscope - CEA"/>
            <person name="William W."/>
        </authorList>
    </citation>
    <scope>NUCLEOTIDE SEQUENCE</scope>
</reference>
<proteinExistence type="predicted"/>
<dbReference type="SUPFAM" id="SSF54236">
    <property type="entry name" value="Ubiquitin-like"/>
    <property type="match status" value="1"/>
</dbReference>
<evidence type="ECO:0000313" key="3">
    <source>
        <dbReference type="EMBL" id="CAF1756777.1"/>
    </source>
</evidence>
<dbReference type="AlphaFoldDB" id="A0A816IZ60"/>
<dbReference type="GO" id="GO:0000398">
    <property type="term" value="P:mRNA splicing, via spliceosome"/>
    <property type="evidence" value="ECO:0007669"/>
    <property type="project" value="InterPro"/>
</dbReference>
<dbReference type="PANTHER" id="PTHR14942">
    <property type="entry name" value="U11/U12 SMALL NUCLEAR RIBONUCLEOPROTEIN 25 KDA PROTEIN"/>
    <property type="match status" value="1"/>
</dbReference>
<feature type="region of interest" description="Disordered" evidence="1">
    <location>
        <begin position="218"/>
        <end position="240"/>
    </location>
</feature>
<dbReference type="InterPro" id="IPR029071">
    <property type="entry name" value="Ubiquitin-like_domsf"/>
</dbReference>